<reference evidence="6 7" key="2">
    <citation type="journal article" date="2017" name="Genome Biol.">
        <title>New reference genome sequences of hot pepper reveal the massive evolution of plant disease-resistance genes by retroduplication.</title>
        <authorList>
            <person name="Kim S."/>
            <person name="Park J."/>
            <person name="Yeom S.I."/>
            <person name="Kim Y.M."/>
            <person name="Seo E."/>
            <person name="Kim K.T."/>
            <person name="Kim M.S."/>
            <person name="Lee J.M."/>
            <person name="Cheong K."/>
            <person name="Shin H.S."/>
            <person name="Kim S.B."/>
            <person name="Han K."/>
            <person name="Lee J."/>
            <person name="Park M."/>
            <person name="Lee H.A."/>
            <person name="Lee H.Y."/>
            <person name="Lee Y."/>
            <person name="Oh S."/>
            <person name="Lee J.H."/>
            <person name="Choi E."/>
            <person name="Choi E."/>
            <person name="Lee S.E."/>
            <person name="Jeon J."/>
            <person name="Kim H."/>
            <person name="Choi G."/>
            <person name="Song H."/>
            <person name="Lee J."/>
            <person name="Lee S.C."/>
            <person name="Kwon J.K."/>
            <person name="Lee H.Y."/>
            <person name="Koo N."/>
            <person name="Hong Y."/>
            <person name="Kim R.W."/>
            <person name="Kang W.H."/>
            <person name="Huh J.H."/>
            <person name="Kang B.C."/>
            <person name="Yang T.J."/>
            <person name="Lee Y.H."/>
            <person name="Bennetzen J.L."/>
            <person name="Choi D."/>
        </authorList>
    </citation>
    <scope>NUCLEOTIDE SEQUENCE [LARGE SCALE GENOMIC DNA]</scope>
    <source>
        <strain evidence="7">cv. CM334</strain>
    </source>
</reference>
<dbReference type="GO" id="GO:0008234">
    <property type="term" value="F:cysteine-type peptidase activity"/>
    <property type="evidence" value="ECO:0007669"/>
    <property type="project" value="InterPro"/>
</dbReference>
<evidence type="ECO:0000313" key="7">
    <source>
        <dbReference type="Proteomes" id="UP000222542"/>
    </source>
</evidence>
<sequence>MFGSTDDDANIAQAVDEFDDFSTPPSADLLKKMRLDAGQSSHPSAKKQKTVEESEKVSSRVAKSKKQSDKLSKDKNLAGPSIDRVSLDKNKDVPNVKMRDANKASAASEEKISLSKSDLDEIKSYFSTYIDMKFNDLQNLMANQYAGLLGVVKEGFASFGKVAQYPVHESEKGYPDIEEDLPQYVNEHTTDAKSYNIVNAVGQSSRLGGNKGASKESLKKSEETLHNTYEDLSKVIILYIPPSRAAYPTGITAAANIDPFDRQGNIDNQCYISDNDIAAISQVPVCKTNLTYVRKNPSRRNRHPSKKKDRTDWSLLDAYKEKTDQHTFTVHIVDGIVQQLSGSDCGLFVAAYTEFLSSRHQIPSSKFDPKKYHTRYASFLWDYGMNKACTEYVNDNQDPPRPKRTFIPSEDTEMIDVEL</sequence>
<evidence type="ECO:0000256" key="4">
    <source>
        <dbReference type="SAM" id="MobiDB-lite"/>
    </source>
</evidence>
<keyword evidence="3" id="KW-0378">Hydrolase</keyword>
<feature type="compositionally biased region" description="Basic and acidic residues" evidence="4">
    <location>
        <begin position="49"/>
        <end position="58"/>
    </location>
</feature>
<dbReference type="EMBL" id="AYRZ02000010">
    <property type="protein sequence ID" value="PHT70267.1"/>
    <property type="molecule type" value="Genomic_DNA"/>
</dbReference>
<dbReference type="Gene3D" id="3.40.395.10">
    <property type="entry name" value="Adenoviral Proteinase, Chain A"/>
    <property type="match status" value="1"/>
</dbReference>
<dbReference type="InterPro" id="IPR003653">
    <property type="entry name" value="Peptidase_C48_C"/>
</dbReference>
<dbReference type="SUPFAM" id="SSF54001">
    <property type="entry name" value="Cysteine proteinases"/>
    <property type="match status" value="1"/>
</dbReference>
<dbReference type="GO" id="GO:0006508">
    <property type="term" value="P:proteolysis"/>
    <property type="evidence" value="ECO:0007669"/>
    <property type="project" value="UniProtKB-KW"/>
</dbReference>
<dbReference type="PANTHER" id="PTHR33022">
    <property type="entry name" value="DUF1985 DOMAIN-CONTAINING PROTEIN"/>
    <property type="match status" value="1"/>
</dbReference>
<evidence type="ECO:0000313" key="6">
    <source>
        <dbReference type="EMBL" id="PHT70267.1"/>
    </source>
</evidence>
<accession>A0A2G2YKJ7</accession>
<dbReference type="Pfam" id="PF02902">
    <property type="entry name" value="Peptidase_C48"/>
    <property type="match status" value="1"/>
</dbReference>
<name>A0A2G2YKJ7_CAPAN</name>
<evidence type="ECO:0000256" key="2">
    <source>
        <dbReference type="ARBA" id="ARBA00022670"/>
    </source>
</evidence>
<gene>
    <name evidence="6" type="ORF">T459_25371</name>
</gene>
<dbReference type="InterPro" id="IPR038765">
    <property type="entry name" value="Papain-like_cys_pep_sf"/>
</dbReference>
<feature type="region of interest" description="Disordered" evidence="4">
    <location>
        <begin position="1"/>
        <end position="110"/>
    </location>
</feature>
<comment type="similarity">
    <text evidence="1">Belongs to the peptidase C48 family.</text>
</comment>
<keyword evidence="2" id="KW-0645">Protease</keyword>
<dbReference type="Gramene" id="PHT70267">
    <property type="protein sequence ID" value="PHT70267"/>
    <property type="gene ID" value="T459_25371"/>
</dbReference>
<evidence type="ECO:0000256" key="3">
    <source>
        <dbReference type="ARBA" id="ARBA00022801"/>
    </source>
</evidence>
<keyword evidence="7" id="KW-1185">Reference proteome</keyword>
<feature type="compositionally biased region" description="Basic and acidic residues" evidence="4">
    <location>
        <begin position="66"/>
        <end position="76"/>
    </location>
</feature>
<dbReference type="Proteomes" id="UP000222542">
    <property type="component" value="Unassembled WGS sequence"/>
</dbReference>
<protein>
    <recommendedName>
        <fullName evidence="5">Ubiquitin-like protease family profile domain-containing protein</fullName>
    </recommendedName>
</protein>
<dbReference type="PANTHER" id="PTHR33022:SF13">
    <property type="entry name" value="UBIQUITIN-LIKE PROTEASE FAMILY PROFILE DOMAIN-CONTAINING PROTEIN"/>
    <property type="match status" value="1"/>
</dbReference>
<proteinExistence type="inferred from homology"/>
<evidence type="ECO:0000256" key="1">
    <source>
        <dbReference type="ARBA" id="ARBA00005234"/>
    </source>
</evidence>
<evidence type="ECO:0000259" key="5">
    <source>
        <dbReference type="Pfam" id="PF02902"/>
    </source>
</evidence>
<dbReference type="AlphaFoldDB" id="A0A2G2YKJ7"/>
<feature type="compositionally biased region" description="Basic and acidic residues" evidence="4">
    <location>
        <begin position="85"/>
        <end position="110"/>
    </location>
</feature>
<reference evidence="6 7" key="1">
    <citation type="journal article" date="2014" name="Nat. Genet.">
        <title>Genome sequence of the hot pepper provides insights into the evolution of pungency in Capsicum species.</title>
        <authorList>
            <person name="Kim S."/>
            <person name="Park M."/>
            <person name="Yeom S.I."/>
            <person name="Kim Y.M."/>
            <person name="Lee J.M."/>
            <person name="Lee H.A."/>
            <person name="Seo E."/>
            <person name="Choi J."/>
            <person name="Cheong K."/>
            <person name="Kim K.T."/>
            <person name="Jung K."/>
            <person name="Lee G.W."/>
            <person name="Oh S.K."/>
            <person name="Bae C."/>
            <person name="Kim S.B."/>
            <person name="Lee H.Y."/>
            <person name="Kim S.Y."/>
            <person name="Kim M.S."/>
            <person name="Kang B.C."/>
            <person name="Jo Y.D."/>
            <person name="Yang H.B."/>
            <person name="Jeong H.J."/>
            <person name="Kang W.H."/>
            <person name="Kwon J.K."/>
            <person name="Shin C."/>
            <person name="Lim J.Y."/>
            <person name="Park J.H."/>
            <person name="Huh J.H."/>
            <person name="Kim J.S."/>
            <person name="Kim B.D."/>
            <person name="Cohen O."/>
            <person name="Paran I."/>
            <person name="Suh M.C."/>
            <person name="Lee S.B."/>
            <person name="Kim Y.K."/>
            <person name="Shin Y."/>
            <person name="Noh S.J."/>
            <person name="Park J."/>
            <person name="Seo Y.S."/>
            <person name="Kwon S.Y."/>
            <person name="Kim H.A."/>
            <person name="Park J.M."/>
            <person name="Kim H.J."/>
            <person name="Choi S.B."/>
            <person name="Bosland P.W."/>
            <person name="Reeves G."/>
            <person name="Jo S.H."/>
            <person name="Lee B.W."/>
            <person name="Cho H.T."/>
            <person name="Choi H.S."/>
            <person name="Lee M.S."/>
            <person name="Yu Y."/>
            <person name="Do Choi Y."/>
            <person name="Park B.S."/>
            <person name="van Deynze A."/>
            <person name="Ashrafi H."/>
            <person name="Hill T."/>
            <person name="Kim W.T."/>
            <person name="Pai H.S."/>
            <person name="Ahn H.K."/>
            <person name="Yeam I."/>
            <person name="Giovannoni J.J."/>
            <person name="Rose J.K."/>
            <person name="Sorensen I."/>
            <person name="Lee S.J."/>
            <person name="Kim R.W."/>
            <person name="Choi I.Y."/>
            <person name="Choi B.S."/>
            <person name="Lim J.S."/>
            <person name="Lee Y.H."/>
            <person name="Choi D."/>
        </authorList>
    </citation>
    <scope>NUCLEOTIDE SEQUENCE [LARGE SCALE GENOMIC DNA]</scope>
    <source>
        <strain evidence="7">cv. CM334</strain>
    </source>
</reference>
<organism evidence="6 7">
    <name type="scientific">Capsicum annuum</name>
    <name type="common">Capsicum pepper</name>
    <dbReference type="NCBI Taxonomy" id="4072"/>
    <lineage>
        <taxon>Eukaryota</taxon>
        <taxon>Viridiplantae</taxon>
        <taxon>Streptophyta</taxon>
        <taxon>Embryophyta</taxon>
        <taxon>Tracheophyta</taxon>
        <taxon>Spermatophyta</taxon>
        <taxon>Magnoliopsida</taxon>
        <taxon>eudicotyledons</taxon>
        <taxon>Gunneridae</taxon>
        <taxon>Pentapetalae</taxon>
        <taxon>asterids</taxon>
        <taxon>lamiids</taxon>
        <taxon>Solanales</taxon>
        <taxon>Solanaceae</taxon>
        <taxon>Solanoideae</taxon>
        <taxon>Capsiceae</taxon>
        <taxon>Capsicum</taxon>
    </lineage>
</organism>
<feature type="domain" description="Ubiquitin-like protease family profile" evidence="5">
    <location>
        <begin position="318"/>
        <end position="377"/>
    </location>
</feature>
<comment type="caution">
    <text evidence="6">The sequence shown here is derived from an EMBL/GenBank/DDBJ whole genome shotgun (WGS) entry which is preliminary data.</text>
</comment>